<keyword evidence="6" id="KW-0915">Sodium</keyword>
<keyword evidence="4 11" id="KW-0812">Transmembrane</keyword>
<evidence type="ECO:0000313" key="13">
    <source>
        <dbReference type="EMBL" id="KAJ5478275.1"/>
    </source>
</evidence>
<dbReference type="Proteomes" id="UP001147760">
    <property type="component" value="Unassembled WGS sequence"/>
</dbReference>
<feature type="transmembrane region" description="Helical" evidence="11">
    <location>
        <begin position="332"/>
        <end position="350"/>
    </location>
</feature>
<reference evidence="13" key="1">
    <citation type="submission" date="2022-12" db="EMBL/GenBank/DDBJ databases">
        <authorList>
            <person name="Petersen C."/>
        </authorList>
    </citation>
    <scope>NUCLEOTIDE SEQUENCE</scope>
    <source>
        <strain evidence="13">IBT 17660</strain>
    </source>
</reference>
<evidence type="ECO:0000256" key="9">
    <source>
        <dbReference type="ARBA" id="ARBA00023201"/>
    </source>
</evidence>
<evidence type="ECO:0000256" key="7">
    <source>
        <dbReference type="ARBA" id="ARBA00023065"/>
    </source>
</evidence>
<evidence type="ECO:0000256" key="3">
    <source>
        <dbReference type="ARBA" id="ARBA00022449"/>
    </source>
</evidence>
<keyword evidence="3" id="KW-0050">Antiport</keyword>
<dbReference type="Pfam" id="PF00999">
    <property type="entry name" value="Na_H_Exchanger"/>
    <property type="match status" value="1"/>
</dbReference>
<sequence length="683" mass="72684">MTLPRLAFQGYLSLPLGAATSAMSLGSASGPPMTLPRLASFHLVALELFYFRRSAPTFSHTPLPLLDLFYYRGLPKDTPQIKQSSVQAAMAGDGSDAAFAYHEPPIATILNQTGFLVVLNLVNVCLDKLLYCGLIGQLFIGILWGTPGAKWLDRETETVIQQLGYLGLIMLVYEGGLSTSIKSVRANLMVSLCVAITGIGAPMGLSFILKELVGATSLQAFAAGAALSATSLGTTFTILSTTNLISTRLGTVTTNAAMIDDVVGLVMVQIISNLGGSASSFTAVTVIRPVFVSIGFAVGLYLLCACFIRPIFKSVISAKPKVPNFMGSMQFAFLYQTVFLVGIVAGATYAGTSSLFAAYLAGVIVTWFDGMVADLKIPPGTVPPDSPPAEPNSNPGAQDNGTPSLSGQSQTSDASSTSTRCDESPTGEKVYEKYYKQPVVRILTPLFFASIGFAIPITEMFRGSVVWRGVIYALLMMFAKLITGIWLVRFSSRPLSRFASGLKRSLSRIPLFCMSTRTDKLQKGKQQTAVANRIQPSEDSTGVSNNQANTQNQMTKNRGSSPSEKAASQPDSQDEPEATTSRRSSAVTFPPKPKSLYPSSILGLAMVARGEVGYLIASLSQSQGIFASGSSGEISEIYLVIIWAISICTLVGPICVGTLVKRVKKLQEMRGNSGSDPLGVWGI</sequence>
<feature type="region of interest" description="Disordered" evidence="10">
    <location>
        <begin position="523"/>
        <end position="591"/>
    </location>
</feature>
<comment type="subcellular location">
    <subcellularLocation>
        <location evidence="1">Membrane</location>
        <topology evidence="1">Multi-pass membrane protein</topology>
    </subcellularLocation>
</comment>
<comment type="caution">
    <text evidence="13">The sequence shown here is derived from an EMBL/GenBank/DDBJ whole genome shotgun (WGS) entry which is preliminary data.</text>
</comment>
<evidence type="ECO:0000256" key="11">
    <source>
        <dbReference type="SAM" id="Phobius"/>
    </source>
</evidence>
<dbReference type="PANTHER" id="PTHR43562">
    <property type="entry name" value="NAPA-TYPE SODIUM/HYDROGEN ANTIPORTER"/>
    <property type="match status" value="1"/>
</dbReference>
<dbReference type="AlphaFoldDB" id="A0A9W9WX12"/>
<keyword evidence="14" id="KW-1185">Reference proteome</keyword>
<feature type="region of interest" description="Disordered" evidence="10">
    <location>
        <begin position="379"/>
        <end position="425"/>
    </location>
</feature>
<feature type="transmembrane region" description="Helical" evidence="11">
    <location>
        <begin position="469"/>
        <end position="488"/>
    </location>
</feature>
<feature type="transmembrane region" description="Helical" evidence="11">
    <location>
        <begin position="596"/>
        <end position="617"/>
    </location>
</feature>
<evidence type="ECO:0000256" key="10">
    <source>
        <dbReference type="SAM" id="MobiDB-lite"/>
    </source>
</evidence>
<evidence type="ECO:0000256" key="8">
    <source>
        <dbReference type="ARBA" id="ARBA00023136"/>
    </source>
</evidence>
<evidence type="ECO:0000256" key="5">
    <source>
        <dbReference type="ARBA" id="ARBA00022989"/>
    </source>
</evidence>
<feature type="transmembrane region" description="Helical" evidence="11">
    <location>
        <begin position="159"/>
        <end position="176"/>
    </location>
</feature>
<dbReference type="InterPro" id="IPR006153">
    <property type="entry name" value="Cation/H_exchanger_TM"/>
</dbReference>
<dbReference type="InterPro" id="IPR038770">
    <property type="entry name" value="Na+/solute_symporter_sf"/>
</dbReference>
<evidence type="ECO:0000256" key="1">
    <source>
        <dbReference type="ARBA" id="ARBA00004141"/>
    </source>
</evidence>
<feature type="compositionally biased region" description="Low complexity" evidence="10">
    <location>
        <begin position="404"/>
        <end position="419"/>
    </location>
</feature>
<gene>
    <name evidence="13" type="ORF">N7530_003784</name>
</gene>
<feature type="transmembrane region" description="Helical" evidence="11">
    <location>
        <begin position="439"/>
        <end position="457"/>
    </location>
</feature>
<feature type="transmembrane region" description="Helical" evidence="11">
    <location>
        <begin position="129"/>
        <end position="147"/>
    </location>
</feature>
<feature type="transmembrane region" description="Helical" evidence="11">
    <location>
        <begin position="221"/>
        <end position="241"/>
    </location>
</feature>
<keyword evidence="2" id="KW-0813">Transport</keyword>
<feature type="transmembrane region" description="Helical" evidence="11">
    <location>
        <begin position="188"/>
        <end position="209"/>
    </location>
</feature>
<keyword evidence="8 11" id="KW-0472">Membrane</keyword>
<feature type="compositionally biased region" description="Polar residues" evidence="10">
    <location>
        <begin position="524"/>
        <end position="563"/>
    </location>
</feature>
<feature type="compositionally biased region" description="Pro residues" evidence="10">
    <location>
        <begin position="380"/>
        <end position="390"/>
    </location>
</feature>
<dbReference type="GO" id="GO:0016020">
    <property type="term" value="C:membrane"/>
    <property type="evidence" value="ECO:0007669"/>
    <property type="project" value="UniProtKB-SubCell"/>
</dbReference>
<protein>
    <submittedName>
        <fullName evidence="13">Sodium/hydrogen exchanger family-domain-containing protein</fullName>
    </submittedName>
</protein>
<dbReference type="PANTHER" id="PTHR43562:SF3">
    <property type="entry name" value="SODIUM ION_PROTON EXCHANGER (EUROFUNG)"/>
    <property type="match status" value="1"/>
</dbReference>
<feature type="compositionally biased region" description="Polar residues" evidence="10">
    <location>
        <begin position="391"/>
        <end position="403"/>
    </location>
</feature>
<feature type="domain" description="Cation/H+ exchanger transmembrane" evidence="12">
    <location>
        <begin position="133"/>
        <end position="367"/>
    </location>
</feature>
<keyword evidence="5 11" id="KW-1133">Transmembrane helix</keyword>
<keyword evidence="9" id="KW-0739">Sodium transport</keyword>
<organism evidence="13 14">
    <name type="scientific">Penicillium desertorum</name>
    <dbReference type="NCBI Taxonomy" id="1303715"/>
    <lineage>
        <taxon>Eukaryota</taxon>
        <taxon>Fungi</taxon>
        <taxon>Dikarya</taxon>
        <taxon>Ascomycota</taxon>
        <taxon>Pezizomycotina</taxon>
        <taxon>Eurotiomycetes</taxon>
        <taxon>Eurotiomycetidae</taxon>
        <taxon>Eurotiales</taxon>
        <taxon>Aspergillaceae</taxon>
        <taxon>Penicillium</taxon>
    </lineage>
</organism>
<name>A0A9W9WX12_9EURO</name>
<feature type="compositionally biased region" description="Polar residues" evidence="10">
    <location>
        <begin position="578"/>
        <end position="587"/>
    </location>
</feature>
<proteinExistence type="predicted"/>
<dbReference type="GO" id="GO:0006814">
    <property type="term" value="P:sodium ion transport"/>
    <property type="evidence" value="ECO:0007669"/>
    <property type="project" value="UniProtKB-KW"/>
</dbReference>
<feature type="transmembrane region" description="Helical" evidence="11">
    <location>
        <begin position="637"/>
        <end position="660"/>
    </location>
</feature>
<dbReference type="OrthoDB" id="1288932at2759"/>
<dbReference type="Gene3D" id="1.20.1530.20">
    <property type="match status" value="2"/>
</dbReference>
<evidence type="ECO:0000256" key="4">
    <source>
        <dbReference type="ARBA" id="ARBA00022692"/>
    </source>
</evidence>
<dbReference type="GO" id="GO:1902600">
    <property type="term" value="P:proton transmembrane transport"/>
    <property type="evidence" value="ECO:0007669"/>
    <property type="project" value="InterPro"/>
</dbReference>
<reference evidence="13" key="2">
    <citation type="journal article" date="2023" name="IMA Fungus">
        <title>Comparative genomic study of the Penicillium genus elucidates a diverse pangenome and 15 lateral gene transfer events.</title>
        <authorList>
            <person name="Petersen C."/>
            <person name="Sorensen T."/>
            <person name="Nielsen M.R."/>
            <person name="Sondergaard T.E."/>
            <person name="Sorensen J.L."/>
            <person name="Fitzpatrick D.A."/>
            <person name="Frisvad J.C."/>
            <person name="Nielsen K.L."/>
        </authorList>
    </citation>
    <scope>NUCLEOTIDE SEQUENCE</scope>
    <source>
        <strain evidence="13">IBT 17660</strain>
    </source>
</reference>
<feature type="transmembrane region" description="Helical" evidence="11">
    <location>
        <begin position="290"/>
        <end position="312"/>
    </location>
</feature>
<dbReference type="GO" id="GO:0015297">
    <property type="term" value="F:antiporter activity"/>
    <property type="evidence" value="ECO:0007669"/>
    <property type="project" value="UniProtKB-KW"/>
</dbReference>
<evidence type="ECO:0000256" key="6">
    <source>
        <dbReference type="ARBA" id="ARBA00023053"/>
    </source>
</evidence>
<evidence type="ECO:0000259" key="12">
    <source>
        <dbReference type="Pfam" id="PF00999"/>
    </source>
</evidence>
<keyword evidence="7" id="KW-0406">Ion transport</keyword>
<evidence type="ECO:0000313" key="14">
    <source>
        <dbReference type="Proteomes" id="UP001147760"/>
    </source>
</evidence>
<dbReference type="EMBL" id="JAPWDO010000003">
    <property type="protein sequence ID" value="KAJ5478275.1"/>
    <property type="molecule type" value="Genomic_DNA"/>
</dbReference>
<accession>A0A9W9WX12</accession>
<evidence type="ECO:0000256" key="2">
    <source>
        <dbReference type="ARBA" id="ARBA00022448"/>
    </source>
</evidence>